<organism evidence="1 2">
    <name type="scientific">Mycena pura</name>
    <dbReference type="NCBI Taxonomy" id="153505"/>
    <lineage>
        <taxon>Eukaryota</taxon>
        <taxon>Fungi</taxon>
        <taxon>Dikarya</taxon>
        <taxon>Basidiomycota</taxon>
        <taxon>Agaricomycotina</taxon>
        <taxon>Agaricomycetes</taxon>
        <taxon>Agaricomycetidae</taxon>
        <taxon>Agaricales</taxon>
        <taxon>Marasmiineae</taxon>
        <taxon>Mycenaceae</taxon>
        <taxon>Mycena</taxon>
    </lineage>
</organism>
<reference evidence="1" key="1">
    <citation type="submission" date="2023-03" db="EMBL/GenBank/DDBJ databases">
        <title>Massive genome expansion in bonnet fungi (Mycena s.s.) driven by repeated elements and novel gene families across ecological guilds.</title>
        <authorList>
            <consortium name="Lawrence Berkeley National Laboratory"/>
            <person name="Harder C.B."/>
            <person name="Miyauchi S."/>
            <person name="Viragh M."/>
            <person name="Kuo A."/>
            <person name="Thoen E."/>
            <person name="Andreopoulos B."/>
            <person name="Lu D."/>
            <person name="Skrede I."/>
            <person name="Drula E."/>
            <person name="Henrissat B."/>
            <person name="Morin E."/>
            <person name="Kohler A."/>
            <person name="Barry K."/>
            <person name="LaButti K."/>
            <person name="Morin E."/>
            <person name="Salamov A."/>
            <person name="Lipzen A."/>
            <person name="Mereny Z."/>
            <person name="Hegedus B."/>
            <person name="Baldrian P."/>
            <person name="Stursova M."/>
            <person name="Weitz H."/>
            <person name="Taylor A."/>
            <person name="Grigoriev I.V."/>
            <person name="Nagy L.G."/>
            <person name="Martin F."/>
            <person name="Kauserud H."/>
        </authorList>
    </citation>
    <scope>NUCLEOTIDE SEQUENCE</scope>
    <source>
        <strain evidence="1">9144</strain>
    </source>
</reference>
<evidence type="ECO:0000313" key="1">
    <source>
        <dbReference type="EMBL" id="KAJ7197971.1"/>
    </source>
</evidence>
<dbReference type="Proteomes" id="UP001219525">
    <property type="component" value="Unassembled WGS sequence"/>
</dbReference>
<dbReference type="EMBL" id="JARJCW010000075">
    <property type="protein sequence ID" value="KAJ7197971.1"/>
    <property type="molecule type" value="Genomic_DNA"/>
</dbReference>
<evidence type="ECO:0000313" key="2">
    <source>
        <dbReference type="Proteomes" id="UP001219525"/>
    </source>
</evidence>
<proteinExistence type="predicted"/>
<accession>A0AAD6UYT7</accession>
<protein>
    <submittedName>
        <fullName evidence="1">Uncharacterized protein</fullName>
    </submittedName>
</protein>
<dbReference type="AlphaFoldDB" id="A0AAD6UYT7"/>
<keyword evidence="2" id="KW-1185">Reference proteome</keyword>
<sequence length="637" mass="70914">MTGGTTGKRVAGTRHYHGSHKIANAAAQGSLENLRRLRTTLLNASQIDAKLCIPIFYANLDPKGIPSTDELDAATRDDTVVSGLSRAFISLLALKNYENLPPNILPALWPRSWAWIQCLDRYHWLLPACDTADEINNRLDYFWVLDRFYSAEETGAAVDQTPGVWATMLDHIRICGDFSGMRQLAYMLRGREKPDYQAAPVVKLHHIAHLEELIEGAGGSWDEFAALVVEHIILTSSHAESLGFLAVILIVLQDAQFRRILCGPRVFVSAGILNALMNAVCAVNSRGHHEFCTLLDIAFHLVGMWMVSDMSIMIAALEAGLLRAIVSCSADYSRMDKVHGMLQQLPETTIHYYVLRAMRNGMKEVEDIVTGAEFVASPMWDDWKKLADLVSERGAIQNRCDFGIHALLRACDNVVLDLLSFSVVPSARKTPSDGVLGACGTIIAQRHANARIGMLADIVKIAAHSVIAKAYYDTYTVRLPTRAQNFIRTLLHTDYLAQKHTILLLQVEFLAAHPNQPFYVGFDYTDGRAVIRVYALEDSGGPWGVPRDRCNNEHLMRAERGGGRMVLHRVFLSTGEANYMRWVPLRTTSSALETGVRRLARELEGTRKRNYDALRPRLVTQIAALDAATTGKMLETH</sequence>
<comment type="caution">
    <text evidence="1">The sequence shown here is derived from an EMBL/GenBank/DDBJ whole genome shotgun (WGS) entry which is preliminary data.</text>
</comment>
<gene>
    <name evidence="1" type="ORF">GGX14DRAFT_402292</name>
</gene>
<name>A0AAD6UYT7_9AGAR</name>